<proteinExistence type="predicted"/>
<sequence length="527" mass="55953">MDTKTSETPTLTLNQENENERITSTDANTQDDQTSHSNISNSWTTGTLTGTQKSEPTTETSTNREQTAFSESTITAISSTTTPDSSSSIFTSSSEPNHFTIRSTTKIYSTIQATTQLMNTSVSPINYQSTATQTMDTLTNATSHGISSTESATTTSTDTSMTLTTTTTTGSSFPSPDASSGTSHSAATTTQQLESSDHTQVSITSNESTTTTIAPTSTPDLSSDIFTTSSEPNHFTTRGATESYPAIQATTQTMNTALSDTSDSPSIYQSTNELETTSFSHLQTQMSQTISAASALQSTSSQITPTNANITWPSVTTSTSSSRSVTNQTAFSESTKTTSMDTKTSETPTLTLNQENENENTTTTGIVSRPAITPDSMPTSMNTPSKSLTTQENLKKNTNTSLNPFSPASPVTAISNDSKPVTTPLAEEHKGTTVGISIQTALNRSDSEGTTVTDTWSNSISSIPAGLTNPQLSRNTSRDGKADDSANSVKRTIVFVFNIPKVPVFKTITFSHSLVNQVTVMNTVLRP</sequence>
<accession>A0A7J6CYD3</accession>
<feature type="compositionally biased region" description="Polar residues" evidence="1">
    <location>
        <begin position="444"/>
        <end position="475"/>
    </location>
</feature>
<feature type="compositionally biased region" description="Polar residues" evidence="1">
    <location>
        <begin position="412"/>
        <end position="421"/>
    </location>
</feature>
<feature type="region of interest" description="Disordered" evidence="1">
    <location>
        <begin position="1"/>
        <end position="96"/>
    </location>
</feature>
<protein>
    <submittedName>
        <fullName evidence="2">Uncharacterized protein</fullName>
    </submittedName>
</protein>
<feature type="compositionally biased region" description="Polar residues" evidence="1">
    <location>
        <begin position="1"/>
        <end position="17"/>
    </location>
</feature>
<feature type="compositionally biased region" description="Polar residues" evidence="1">
    <location>
        <begin position="376"/>
        <end position="406"/>
    </location>
</feature>
<dbReference type="AlphaFoldDB" id="A0A7J6CYD3"/>
<feature type="compositionally biased region" description="Low complexity" evidence="1">
    <location>
        <begin position="202"/>
        <end position="219"/>
    </location>
</feature>
<feature type="region of interest" description="Disordered" evidence="1">
    <location>
        <begin position="310"/>
        <end position="430"/>
    </location>
</feature>
<gene>
    <name evidence="2" type="ORF">G5714_008746</name>
</gene>
<comment type="caution">
    <text evidence="2">The sequence shown here is derived from an EMBL/GenBank/DDBJ whole genome shotgun (WGS) entry which is preliminary data.</text>
</comment>
<feature type="compositionally biased region" description="Polar residues" evidence="1">
    <location>
        <begin position="220"/>
        <end position="240"/>
    </location>
</feature>
<feature type="compositionally biased region" description="Polar residues" evidence="1">
    <location>
        <begin position="191"/>
        <end position="201"/>
    </location>
</feature>
<evidence type="ECO:0000256" key="1">
    <source>
        <dbReference type="SAM" id="MobiDB-lite"/>
    </source>
</evidence>
<feature type="compositionally biased region" description="Low complexity" evidence="1">
    <location>
        <begin position="67"/>
        <end position="96"/>
    </location>
</feature>
<feature type="compositionally biased region" description="Low complexity" evidence="1">
    <location>
        <begin position="147"/>
        <end position="190"/>
    </location>
</feature>
<dbReference type="Proteomes" id="UP000579812">
    <property type="component" value="Unassembled WGS sequence"/>
</dbReference>
<feature type="region of interest" description="Disordered" evidence="1">
    <location>
        <begin position="141"/>
        <end position="240"/>
    </location>
</feature>
<reference evidence="2 3" key="1">
    <citation type="submission" date="2020-04" db="EMBL/GenBank/DDBJ databases">
        <title>Chromosome-level genome assembly of a cyprinid fish Onychostoma macrolepis by integration of Nanopore Sequencing, Bionano and Hi-C technology.</title>
        <authorList>
            <person name="Wang D."/>
        </authorList>
    </citation>
    <scope>NUCLEOTIDE SEQUENCE [LARGE SCALE GENOMIC DNA]</scope>
    <source>
        <strain evidence="2">SWU-2019</strain>
        <tissue evidence="2">Muscle</tissue>
    </source>
</reference>
<feature type="compositionally biased region" description="Low complexity" evidence="1">
    <location>
        <begin position="314"/>
        <end position="364"/>
    </location>
</feature>
<name>A0A7J6CYD3_9TELE</name>
<organism evidence="2 3">
    <name type="scientific">Onychostoma macrolepis</name>
    <dbReference type="NCBI Taxonomy" id="369639"/>
    <lineage>
        <taxon>Eukaryota</taxon>
        <taxon>Metazoa</taxon>
        <taxon>Chordata</taxon>
        <taxon>Craniata</taxon>
        <taxon>Vertebrata</taxon>
        <taxon>Euteleostomi</taxon>
        <taxon>Actinopterygii</taxon>
        <taxon>Neopterygii</taxon>
        <taxon>Teleostei</taxon>
        <taxon>Ostariophysi</taxon>
        <taxon>Cypriniformes</taxon>
        <taxon>Cyprinidae</taxon>
        <taxon>Acrossocheilinae</taxon>
        <taxon>Onychostoma</taxon>
    </lineage>
</organism>
<dbReference type="EMBL" id="JAAMOB010000007">
    <property type="protein sequence ID" value="KAF4111715.1"/>
    <property type="molecule type" value="Genomic_DNA"/>
</dbReference>
<feature type="region of interest" description="Disordered" evidence="1">
    <location>
        <begin position="444"/>
        <end position="485"/>
    </location>
</feature>
<keyword evidence="3" id="KW-1185">Reference proteome</keyword>
<evidence type="ECO:0000313" key="2">
    <source>
        <dbReference type="EMBL" id="KAF4111715.1"/>
    </source>
</evidence>
<feature type="compositionally biased region" description="Polar residues" evidence="1">
    <location>
        <begin position="24"/>
        <end position="66"/>
    </location>
</feature>
<evidence type="ECO:0000313" key="3">
    <source>
        <dbReference type="Proteomes" id="UP000579812"/>
    </source>
</evidence>